<comment type="caution">
    <text evidence="7">The sequence shown here is derived from an EMBL/GenBank/DDBJ whole genome shotgun (WGS) entry which is preliminary data.</text>
</comment>
<feature type="transmembrane region" description="Helical" evidence="6">
    <location>
        <begin position="61"/>
        <end position="84"/>
    </location>
</feature>
<dbReference type="GO" id="GO:0005886">
    <property type="term" value="C:plasma membrane"/>
    <property type="evidence" value="ECO:0007669"/>
    <property type="project" value="UniProtKB-SubCell"/>
</dbReference>
<proteinExistence type="predicted"/>
<dbReference type="EMBL" id="LGFG01000140">
    <property type="protein sequence ID" value="KUK22528.1"/>
    <property type="molecule type" value="Genomic_DNA"/>
</dbReference>
<gene>
    <name evidence="7" type="ORF">XD57_1374</name>
</gene>
<evidence type="ECO:0000256" key="6">
    <source>
        <dbReference type="SAM" id="Phobius"/>
    </source>
</evidence>
<accession>A0A101EPL8</accession>
<evidence type="ECO:0000256" key="5">
    <source>
        <dbReference type="ARBA" id="ARBA00023136"/>
    </source>
</evidence>
<keyword evidence="2" id="KW-1003">Cell membrane</keyword>
<evidence type="ECO:0000256" key="2">
    <source>
        <dbReference type="ARBA" id="ARBA00022475"/>
    </source>
</evidence>
<evidence type="ECO:0000256" key="1">
    <source>
        <dbReference type="ARBA" id="ARBA00004651"/>
    </source>
</evidence>
<dbReference type="AlphaFoldDB" id="A0A101EPL8"/>
<comment type="subcellular location">
    <subcellularLocation>
        <location evidence="1">Cell membrane</location>
        <topology evidence="1">Multi-pass membrane protein</topology>
    </subcellularLocation>
</comment>
<reference evidence="7 8" key="1">
    <citation type="journal article" date="2015" name="MBio">
        <title>Genome-Resolved Metagenomic Analysis Reveals Roles for Candidate Phyla and Other Microbial Community Members in Biogeochemical Transformations in Oil Reservoirs.</title>
        <authorList>
            <person name="Hu P."/>
            <person name="Tom L."/>
            <person name="Singh A."/>
            <person name="Thomas B.C."/>
            <person name="Baker B.J."/>
            <person name="Piceno Y.M."/>
            <person name="Andersen G.L."/>
            <person name="Banfield J.F."/>
        </authorList>
    </citation>
    <scope>NUCLEOTIDE SEQUENCE [LARGE SCALE GENOMIC DNA]</scope>
    <source>
        <strain evidence="7">46_26</strain>
    </source>
</reference>
<dbReference type="PANTHER" id="PTHR30250">
    <property type="entry name" value="PST FAMILY PREDICTED COLANIC ACID TRANSPORTER"/>
    <property type="match status" value="1"/>
</dbReference>
<dbReference type="PANTHER" id="PTHR30250:SF11">
    <property type="entry name" value="O-ANTIGEN TRANSPORTER-RELATED"/>
    <property type="match status" value="1"/>
</dbReference>
<evidence type="ECO:0000256" key="4">
    <source>
        <dbReference type="ARBA" id="ARBA00022989"/>
    </source>
</evidence>
<sequence length="189" mass="20818">MLVTLLLVLMVMGAKNVIFLLFAKVYRRSVHIAPLLLLHPVVITMAIVVARGIDFAKKTCWYSVSDGTAAILNLIGNLVLIPLLGAKGTALTTGLSYVIVFAIESSVSVRLYPVKYSFKKVYTSIRIFTIVATLNPFIEKVSVGVLSSLIGLTLLILLYQDVLKRLVKGAFEGWEIIAKRYTQMTRLTG</sequence>
<feature type="transmembrane region" description="Helical" evidence="6">
    <location>
        <begin position="90"/>
        <end position="109"/>
    </location>
</feature>
<keyword evidence="5 6" id="KW-0472">Membrane</keyword>
<evidence type="ECO:0000313" key="8">
    <source>
        <dbReference type="Proteomes" id="UP000058636"/>
    </source>
</evidence>
<evidence type="ECO:0000256" key="3">
    <source>
        <dbReference type="ARBA" id="ARBA00022692"/>
    </source>
</evidence>
<organism evidence="7 8">
    <name type="scientific">Thermotoga petrophila</name>
    <dbReference type="NCBI Taxonomy" id="93929"/>
    <lineage>
        <taxon>Bacteria</taxon>
        <taxon>Thermotogati</taxon>
        <taxon>Thermotogota</taxon>
        <taxon>Thermotogae</taxon>
        <taxon>Thermotogales</taxon>
        <taxon>Thermotogaceae</taxon>
        <taxon>Thermotoga</taxon>
    </lineage>
</organism>
<name>A0A101EPL8_9THEM</name>
<keyword evidence="4 6" id="KW-1133">Transmembrane helix</keyword>
<feature type="transmembrane region" description="Helical" evidence="6">
    <location>
        <begin position="29"/>
        <end position="49"/>
    </location>
</feature>
<feature type="transmembrane region" description="Helical" evidence="6">
    <location>
        <begin position="144"/>
        <end position="162"/>
    </location>
</feature>
<keyword evidence="3 6" id="KW-0812">Transmembrane</keyword>
<protein>
    <submittedName>
        <fullName evidence="7">Polysaccharide biosynthesis protein</fullName>
    </submittedName>
</protein>
<dbReference type="InterPro" id="IPR050833">
    <property type="entry name" value="Poly_Biosynth_Transport"/>
</dbReference>
<evidence type="ECO:0000313" key="7">
    <source>
        <dbReference type="EMBL" id="KUK22528.1"/>
    </source>
</evidence>
<dbReference type="PATRIC" id="fig|93930.3.peg.417"/>
<dbReference type="Proteomes" id="UP000058636">
    <property type="component" value="Unassembled WGS sequence"/>
</dbReference>